<keyword evidence="5" id="KW-1133">Transmembrane helix</keyword>
<keyword evidence="8 9" id="KW-0325">Glycoprotein</keyword>
<evidence type="ECO:0000256" key="1">
    <source>
        <dbReference type="ARBA" id="ARBA00004323"/>
    </source>
</evidence>
<evidence type="ECO:0000256" key="4">
    <source>
        <dbReference type="ARBA" id="ARBA00022692"/>
    </source>
</evidence>
<dbReference type="GO" id="GO:0000139">
    <property type="term" value="C:Golgi membrane"/>
    <property type="evidence" value="ECO:0007669"/>
    <property type="project" value="UniProtKB-SubCell"/>
</dbReference>
<proteinExistence type="inferred from homology"/>
<dbReference type="AlphaFoldDB" id="A0A4S2KVB1"/>
<evidence type="ECO:0000256" key="6">
    <source>
        <dbReference type="ARBA" id="ARBA00023034"/>
    </source>
</evidence>
<evidence type="ECO:0000256" key="8">
    <source>
        <dbReference type="ARBA" id="ARBA00023180"/>
    </source>
</evidence>
<keyword evidence="7" id="KW-0472">Membrane</keyword>
<protein>
    <recommendedName>
        <fullName evidence="9">Carbohydrate sulfotransferase</fullName>
        <ecNumber evidence="9">2.8.2.-</ecNumber>
    </recommendedName>
</protein>
<keyword evidence="9" id="KW-0735">Signal-anchor</keyword>
<keyword evidence="4" id="KW-0812">Transmembrane</keyword>
<evidence type="ECO:0000256" key="9">
    <source>
        <dbReference type="RuleBase" id="RU364020"/>
    </source>
</evidence>
<evidence type="ECO:0000313" key="10">
    <source>
        <dbReference type="EMBL" id="TGZ54042.1"/>
    </source>
</evidence>
<dbReference type="InterPro" id="IPR005331">
    <property type="entry name" value="Sulfotransferase"/>
</dbReference>
<comment type="caution">
    <text evidence="10">The sequence shown here is derived from an EMBL/GenBank/DDBJ whole genome shotgun (WGS) entry which is preliminary data.</text>
</comment>
<sequence length="393" mass="45709">MFVPWVLEKSVDGPDKSRAKDTPGDTFASLRAACSPRPTIMSRQRKRALFRILQIAACLGVVSLTLKLSLAVIGDESRPLPTDDDLRKLMIEAEVDNTWRSLNVDRVCKKYNLGFYRKLADNSPFKHPPAPQYTVFYMDRVHNISYCPVYKAGTTTWLYNLCLLMNVPEETLNSGKEQLSTIARRAIPELEYPEADRVLNASRKLLVVRHPFERLLSAYRDKLENSVAGREHGTLHFYRKHGAKIVRKYRKKNFTQPRTDQVIRREGVPPPAGVEPTFREFVDYMIETDLGSYGDDHWMPYYLFCTPCLVKYDIIAKVESLWRDQVYAINKLGLQDRIKPRWRHSNSYANASKIYFSQLNRAMVQRLYEKLKLDFELFDYSPDAYYEYATSID</sequence>
<dbReference type="Proteomes" id="UP000310200">
    <property type="component" value="Unassembled WGS sequence"/>
</dbReference>
<accession>A0A4S2KVB1</accession>
<dbReference type="Pfam" id="PF03567">
    <property type="entry name" value="Sulfotransfer_2"/>
    <property type="match status" value="1"/>
</dbReference>
<dbReference type="EC" id="2.8.2.-" evidence="9"/>
<reference evidence="10 11" key="1">
    <citation type="journal article" date="2019" name="Philos. Trans. R. Soc. Lond., B, Biol. Sci.">
        <title>Ant behaviour and brain gene expression of defending hosts depend on the ecological success of the intruding social parasite.</title>
        <authorList>
            <person name="Kaur R."/>
            <person name="Stoldt M."/>
            <person name="Jongepier E."/>
            <person name="Feldmeyer B."/>
            <person name="Menzel F."/>
            <person name="Bornberg-Bauer E."/>
            <person name="Foitzik S."/>
        </authorList>
    </citation>
    <scope>NUCLEOTIDE SEQUENCE [LARGE SCALE GENOMIC DNA]</scope>
    <source>
        <tissue evidence="10">Whole body</tissue>
    </source>
</reference>
<dbReference type="STRING" id="300112.A0A4S2KVB1"/>
<gene>
    <name evidence="10" type="ORF">DBV15_00313</name>
</gene>
<dbReference type="EMBL" id="QBLH01000831">
    <property type="protein sequence ID" value="TGZ54042.1"/>
    <property type="molecule type" value="Genomic_DNA"/>
</dbReference>
<evidence type="ECO:0000256" key="5">
    <source>
        <dbReference type="ARBA" id="ARBA00022989"/>
    </source>
</evidence>
<comment type="similarity">
    <text evidence="2 9">Belongs to the sulfotransferase 2 family.</text>
</comment>
<dbReference type="GO" id="GO:0008146">
    <property type="term" value="F:sulfotransferase activity"/>
    <property type="evidence" value="ECO:0007669"/>
    <property type="project" value="InterPro"/>
</dbReference>
<keyword evidence="3 9" id="KW-0808">Transferase</keyword>
<evidence type="ECO:0000256" key="7">
    <source>
        <dbReference type="ARBA" id="ARBA00023136"/>
    </source>
</evidence>
<dbReference type="PANTHER" id="PTHR12137:SF63">
    <property type="entry name" value="CARBOHYDRATE SULFOTRANSFERASE"/>
    <property type="match status" value="1"/>
</dbReference>
<dbReference type="InterPro" id="IPR018011">
    <property type="entry name" value="Carb_sulfotrans_8-10"/>
</dbReference>
<keyword evidence="9" id="KW-0119">Carbohydrate metabolism</keyword>
<organism evidence="10 11">
    <name type="scientific">Temnothorax longispinosus</name>
    <dbReference type="NCBI Taxonomy" id="300112"/>
    <lineage>
        <taxon>Eukaryota</taxon>
        <taxon>Metazoa</taxon>
        <taxon>Ecdysozoa</taxon>
        <taxon>Arthropoda</taxon>
        <taxon>Hexapoda</taxon>
        <taxon>Insecta</taxon>
        <taxon>Pterygota</taxon>
        <taxon>Neoptera</taxon>
        <taxon>Endopterygota</taxon>
        <taxon>Hymenoptera</taxon>
        <taxon>Apocrita</taxon>
        <taxon>Aculeata</taxon>
        <taxon>Formicoidea</taxon>
        <taxon>Formicidae</taxon>
        <taxon>Myrmicinae</taxon>
        <taxon>Temnothorax</taxon>
    </lineage>
</organism>
<dbReference type="GO" id="GO:0016051">
    <property type="term" value="P:carbohydrate biosynthetic process"/>
    <property type="evidence" value="ECO:0007669"/>
    <property type="project" value="InterPro"/>
</dbReference>
<evidence type="ECO:0000313" key="11">
    <source>
        <dbReference type="Proteomes" id="UP000310200"/>
    </source>
</evidence>
<keyword evidence="6 9" id="KW-0333">Golgi apparatus</keyword>
<name>A0A4S2KVB1_9HYME</name>
<comment type="subcellular location">
    <subcellularLocation>
        <location evidence="1 9">Golgi apparatus membrane</location>
        <topology evidence="1 9">Single-pass type II membrane protein</topology>
    </subcellularLocation>
</comment>
<dbReference type="PANTHER" id="PTHR12137">
    <property type="entry name" value="CARBOHYDRATE SULFOTRANSFERASE"/>
    <property type="match status" value="1"/>
</dbReference>
<evidence type="ECO:0000256" key="2">
    <source>
        <dbReference type="ARBA" id="ARBA00006339"/>
    </source>
</evidence>
<keyword evidence="11" id="KW-1185">Reference proteome</keyword>
<evidence type="ECO:0000256" key="3">
    <source>
        <dbReference type="ARBA" id="ARBA00022679"/>
    </source>
</evidence>